<feature type="transmembrane region" description="Helical" evidence="8">
    <location>
        <begin position="21"/>
        <end position="40"/>
    </location>
</feature>
<keyword evidence="6 8" id="KW-0472">Membrane</keyword>
<evidence type="ECO:0000256" key="1">
    <source>
        <dbReference type="ARBA" id="ARBA00004651"/>
    </source>
</evidence>
<keyword evidence="5 8" id="KW-1133">Transmembrane helix</keyword>
<dbReference type="PROSITE" id="PS50850">
    <property type="entry name" value="MFS"/>
    <property type="match status" value="1"/>
</dbReference>
<feature type="transmembrane region" description="Helical" evidence="8">
    <location>
        <begin position="236"/>
        <end position="258"/>
    </location>
</feature>
<keyword evidence="11" id="KW-1185">Reference proteome</keyword>
<feature type="transmembrane region" description="Helical" evidence="8">
    <location>
        <begin position="462"/>
        <end position="482"/>
    </location>
</feature>
<dbReference type="InterPro" id="IPR020846">
    <property type="entry name" value="MFS_dom"/>
</dbReference>
<evidence type="ECO:0000256" key="7">
    <source>
        <dbReference type="ARBA" id="ARBA00023251"/>
    </source>
</evidence>
<feature type="transmembrane region" description="Helical" evidence="8">
    <location>
        <begin position="89"/>
        <end position="108"/>
    </location>
</feature>
<dbReference type="CDD" id="cd17321">
    <property type="entry name" value="MFS_MMR_MDR_like"/>
    <property type="match status" value="1"/>
</dbReference>
<name>A0ABU6C3A8_9ACTN</name>
<feature type="transmembrane region" description="Helical" evidence="8">
    <location>
        <begin position="309"/>
        <end position="332"/>
    </location>
</feature>
<feature type="domain" description="Major facilitator superfamily (MFS) profile" evidence="9">
    <location>
        <begin position="23"/>
        <end position="486"/>
    </location>
</feature>
<keyword evidence="4 8" id="KW-0812">Transmembrane</keyword>
<gene>
    <name evidence="10" type="ORF">OKJ48_01890</name>
</gene>
<accession>A0ABU6C3A8</accession>
<feature type="transmembrane region" description="Helical" evidence="8">
    <location>
        <begin position="149"/>
        <end position="170"/>
    </location>
</feature>
<evidence type="ECO:0000256" key="6">
    <source>
        <dbReference type="ARBA" id="ARBA00023136"/>
    </source>
</evidence>
<feature type="transmembrane region" description="Helical" evidence="8">
    <location>
        <begin position="410"/>
        <end position="430"/>
    </location>
</feature>
<dbReference type="Pfam" id="PF07690">
    <property type="entry name" value="MFS_1"/>
    <property type="match status" value="1"/>
</dbReference>
<dbReference type="InterPro" id="IPR011701">
    <property type="entry name" value="MFS"/>
</dbReference>
<dbReference type="Gene3D" id="1.20.1720.10">
    <property type="entry name" value="Multidrug resistance protein D"/>
    <property type="match status" value="1"/>
</dbReference>
<protein>
    <submittedName>
        <fullName evidence="10">MFS transporter</fullName>
    </submittedName>
</protein>
<feature type="transmembrane region" description="Helical" evidence="8">
    <location>
        <begin position="279"/>
        <end position="303"/>
    </location>
</feature>
<dbReference type="InterPro" id="IPR004638">
    <property type="entry name" value="EmrB-like"/>
</dbReference>
<evidence type="ECO:0000256" key="2">
    <source>
        <dbReference type="ARBA" id="ARBA00022448"/>
    </source>
</evidence>
<feature type="transmembrane region" description="Helical" evidence="8">
    <location>
        <begin position="344"/>
        <end position="362"/>
    </location>
</feature>
<sequence length="494" mass="50812">MTGRAVTAKAVAERPRATSPWLTITVLCIGQVMIVVDQNIVNVALPTVQRGLGFSAENLVWVVNAYVVPFGGLLMLAGRLGDLIGRKRVFLVGVALFSAASLLCGFATSEATLIGFRFLQGVGGAIASACILGMVATQFTDARRQAQAIGAYSFASAGGGTVGPLLGGVLTDLLSWHWIFFINAPIGAAVIALGLRAIRKDESQGLDKGTDFLGAALATAGMMLLVYTIVDAEQAGWASARTLLLGVLALALLAGFVVRQARAERPLLPLRLFRSRRLTAANAAQFMVIAGMFGLLFFGTLYLQQVLGYSALAAGLGFMPVAAVIAAISLGLSARLIMKFGQRPLLYLGLVLITAAFVLLSFSRADGTYSVDFLPASLLMGIGFGLAAPAMMGLGMAAVAPEESGIASGLFNTTQQIGGAIGLAVMSAVVTARTSGPEAGSADSFGSGGEAARSALLEGYHAAFLTAAGFVAAALVLAFVLLRGTPGTTSRSHS</sequence>
<dbReference type="PANTHER" id="PTHR42718">
    <property type="entry name" value="MAJOR FACILITATOR SUPERFAMILY MULTIDRUG TRANSPORTER MFSC"/>
    <property type="match status" value="1"/>
</dbReference>
<keyword evidence="3" id="KW-1003">Cell membrane</keyword>
<dbReference type="PANTHER" id="PTHR42718:SF46">
    <property type="entry name" value="BLR6921 PROTEIN"/>
    <property type="match status" value="1"/>
</dbReference>
<dbReference type="PRINTS" id="PR01036">
    <property type="entry name" value="TCRTETB"/>
</dbReference>
<evidence type="ECO:0000313" key="11">
    <source>
        <dbReference type="Proteomes" id="UP001352223"/>
    </source>
</evidence>
<keyword evidence="2" id="KW-0813">Transport</keyword>
<dbReference type="NCBIfam" id="TIGR00711">
    <property type="entry name" value="efflux_EmrB"/>
    <property type="match status" value="1"/>
</dbReference>
<dbReference type="Gene3D" id="1.20.1250.20">
    <property type="entry name" value="MFS general substrate transporter like domains"/>
    <property type="match status" value="1"/>
</dbReference>
<feature type="transmembrane region" description="Helical" evidence="8">
    <location>
        <begin position="60"/>
        <end position="77"/>
    </location>
</feature>
<organism evidence="10 11">
    <name type="scientific">Streptomyces kunmingensis</name>
    <dbReference type="NCBI Taxonomy" id="68225"/>
    <lineage>
        <taxon>Bacteria</taxon>
        <taxon>Bacillati</taxon>
        <taxon>Actinomycetota</taxon>
        <taxon>Actinomycetes</taxon>
        <taxon>Kitasatosporales</taxon>
        <taxon>Streptomycetaceae</taxon>
        <taxon>Streptomyces</taxon>
    </lineage>
</organism>
<evidence type="ECO:0000259" key="9">
    <source>
        <dbReference type="PROSITE" id="PS50850"/>
    </source>
</evidence>
<dbReference type="RefSeq" id="WP_324765991.1">
    <property type="nucleotide sequence ID" value="NZ_BAAATS010000002.1"/>
</dbReference>
<dbReference type="SUPFAM" id="SSF103473">
    <property type="entry name" value="MFS general substrate transporter"/>
    <property type="match status" value="1"/>
</dbReference>
<keyword evidence="7" id="KW-0046">Antibiotic resistance</keyword>
<comment type="caution">
    <text evidence="10">The sequence shown here is derived from an EMBL/GenBank/DDBJ whole genome shotgun (WGS) entry which is preliminary data.</text>
</comment>
<feature type="transmembrane region" description="Helical" evidence="8">
    <location>
        <begin position="374"/>
        <end position="398"/>
    </location>
</feature>
<feature type="transmembrane region" description="Helical" evidence="8">
    <location>
        <begin position="176"/>
        <end position="198"/>
    </location>
</feature>
<reference evidence="10 11" key="1">
    <citation type="submission" date="2022-10" db="EMBL/GenBank/DDBJ databases">
        <authorList>
            <person name="Xie J."/>
            <person name="Shen N."/>
        </authorList>
    </citation>
    <scope>NUCLEOTIDE SEQUENCE [LARGE SCALE GENOMIC DNA]</scope>
    <source>
        <strain evidence="10 11">DSM 41681</strain>
    </source>
</reference>
<evidence type="ECO:0000256" key="3">
    <source>
        <dbReference type="ARBA" id="ARBA00022475"/>
    </source>
</evidence>
<evidence type="ECO:0000256" key="5">
    <source>
        <dbReference type="ARBA" id="ARBA00022989"/>
    </source>
</evidence>
<evidence type="ECO:0000313" key="10">
    <source>
        <dbReference type="EMBL" id="MEB3959014.1"/>
    </source>
</evidence>
<comment type="subcellular location">
    <subcellularLocation>
        <location evidence="1">Cell membrane</location>
        <topology evidence="1">Multi-pass membrane protein</topology>
    </subcellularLocation>
</comment>
<dbReference type="Proteomes" id="UP001352223">
    <property type="component" value="Unassembled WGS sequence"/>
</dbReference>
<feature type="transmembrane region" description="Helical" evidence="8">
    <location>
        <begin position="210"/>
        <end position="230"/>
    </location>
</feature>
<evidence type="ECO:0000256" key="4">
    <source>
        <dbReference type="ARBA" id="ARBA00022692"/>
    </source>
</evidence>
<feature type="transmembrane region" description="Helical" evidence="8">
    <location>
        <begin position="114"/>
        <end position="137"/>
    </location>
</feature>
<proteinExistence type="predicted"/>
<evidence type="ECO:0000256" key="8">
    <source>
        <dbReference type="SAM" id="Phobius"/>
    </source>
</evidence>
<dbReference type="InterPro" id="IPR036259">
    <property type="entry name" value="MFS_trans_sf"/>
</dbReference>
<dbReference type="EMBL" id="JAOZYB010000002">
    <property type="protein sequence ID" value="MEB3959014.1"/>
    <property type="molecule type" value="Genomic_DNA"/>
</dbReference>